<gene>
    <name evidence="1" type="ORF">NM688_g4462</name>
</gene>
<evidence type="ECO:0000313" key="1">
    <source>
        <dbReference type="EMBL" id="KAJ3551865.1"/>
    </source>
</evidence>
<evidence type="ECO:0000313" key="2">
    <source>
        <dbReference type="Proteomes" id="UP001148662"/>
    </source>
</evidence>
<reference evidence="1" key="1">
    <citation type="submission" date="2022-07" db="EMBL/GenBank/DDBJ databases">
        <title>Genome Sequence of Phlebia brevispora.</title>
        <authorList>
            <person name="Buettner E."/>
        </authorList>
    </citation>
    <scope>NUCLEOTIDE SEQUENCE</scope>
    <source>
        <strain evidence="1">MPL23</strain>
    </source>
</reference>
<proteinExistence type="predicted"/>
<keyword evidence="2" id="KW-1185">Reference proteome</keyword>
<name>A0ACC1T2V6_9APHY</name>
<dbReference type="Proteomes" id="UP001148662">
    <property type="component" value="Unassembled WGS sequence"/>
</dbReference>
<dbReference type="EMBL" id="JANHOG010000740">
    <property type="protein sequence ID" value="KAJ3551865.1"/>
    <property type="molecule type" value="Genomic_DNA"/>
</dbReference>
<sequence length="415" mass="45607">MAPLKVGDLTLRNRVVMASLTRNRSVPDTVPNKYNVEYYTQRAEGGAGLILSEGTLVSPQGSVWPYAPGIWNEEHVAGWRKVTDSVHAAGSLIFCQLWHVGRAAHTEMEQQKKAGKPVPGPSAIAARGGKFRQLPGEPGYVTPTPIQDPWSIVQEFRHAAKMAKKAGFDGVELHSANGYLIHQFLDYNSNQRTDEWGGSIENRCRFGLECLKALIEVWGPGRVGVKLTPCGGFNDVGMPLPDTIATYIYYISKISSFKPAYIQLMRYASNMDQTILSKDSKSYKRSVPHDVLAIYGPLIKPPPAVLRDHSEEAIRGSAMPKAPYDTQNPTPTRLFLNGGVLPSEADKLIEEGSIDGVAFGVLWICNPDLQHRLANGLDVGHGVNVDADPTTFYAFPEDDITKGYTDYPSFAHLKL</sequence>
<comment type="caution">
    <text evidence="1">The sequence shown here is derived from an EMBL/GenBank/DDBJ whole genome shotgun (WGS) entry which is preliminary data.</text>
</comment>
<accession>A0ACC1T2V6</accession>
<organism evidence="1 2">
    <name type="scientific">Phlebia brevispora</name>
    <dbReference type="NCBI Taxonomy" id="194682"/>
    <lineage>
        <taxon>Eukaryota</taxon>
        <taxon>Fungi</taxon>
        <taxon>Dikarya</taxon>
        <taxon>Basidiomycota</taxon>
        <taxon>Agaricomycotina</taxon>
        <taxon>Agaricomycetes</taxon>
        <taxon>Polyporales</taxon>
        <taxon>Meruliaceae</taxon>
        <taxon>Phlebia</taxon>
    </lineage>
</organism>
<protein>
    <submittedName>
        <fullName evidence="1">Uncharacterized protein</fullName>
    </submittedName>
</protein>